<dbReference type="PANTHER" id="PTHR45339">
    <property type="entry name" value="HYBRID SIGNAL TRANSDUCTION HISTIDINE KINASE J"/>
    <property type="match status" value="1"/>
</dbReference>
<protein>
    <recommendedName>
        <fullName evidence="2">histidine kinase</fullName>
        <ecNumber evidence="2">2.7.13.3</ecNumber>
    </recommendedName>
</protein>
<dbReference type="CDD" id="cd17546">
    <property type="entry name" value="REC_hyHK_CKI1_RcsC-like"/>
    <property type="match status" value="1"/>
</dbReference>
<dbReference type="GO" id="GO:0000155">
    <property type="term" value="F:phosphorelay sensor kinase activity"/>
    <property type="evidence" value="ECO:0007669"/>
    <property type="project" value="InterPro"/>
</dbReference>
<organism evidence="10 11">
    <name type="scientific">Vibrio aerogenes CECT 7868</name>
    <dbReference type="NCBI Taxonomy" id="1216006"/>
    <lineage>
        <taxon>Bacteria</taxon>
        <taxon>Pseudomonadati</taxon>
        <taxon>Pseudomonadota</taxon>
        <taxon>Gammaproteobacteria</taxon>
        <taxon>Vibrionales</taxon>
        <taxon>Vibrionaceae</taxon>
        <taxon>Vibrio</taxon>
    </lineage>
</organism>
<feature type="modified residue" description="4-aspartylphosphate" evidence="6">
    <location>
        <position position="563"/>
    </location>
</feature>
<dbReference type="AlphaFoldDB" id="A0A1M5ZMQ5"/>
<name>A0A1M5ZMQ5_9VIBR</name>
<feature type="transmembrane region" description="Helical" evidence="7">
    <location>
        <begin position="25"/>
        <end position="44"/>
    </location>
</feature>
<dbReference type="Gene3D" id="3.30.565.10">
    <property type="entry name" value="Histidine kinase-like ATPase, C-terminal domain"/>
    <property type="match status" value="1"/>
</dbReference>
<comment type="catalytic activity">
    <reaction evidence="1">
        <text>ATP + protein L-histidine = ADP + protein N-phospho-L-histidine.</text>
        <dbReference type="EC" id="2.7.13.3"/>
    </reaction>
</comment>
<evidence type="ECO:0000256" key="2">
    <source>
        <dbReference type="ARBA" id="ARBA00012438"/>
    </source>
</evidence>
<dbReference type="InterPro" id="IPR003661">
    <property type="entry name" value="HisK_dim/P_dom"/>
</dbReference>
<dbReference type="PANTHER" id="PTHR45339:SF1">
    <property type="entry name" value="HYBRID SIGNAL TRANSDUCTION HISTIDINE KINASE J"/>
    <property type="match status" value="1"/>
</dbReference>
<dbReference type="InterPro" id="IPR005467">
    <property type="entry name" value="His_kinase_dom"/>
</dbReference>
<evidence type="ECO:0000259" key="8">
    <source>
        <dbReference type="PROSITE" id="PS50109"/>
    </source>
</evidence>
<accession>A0A1M5ZMQ5</accession>
<dbReference type="InterPro" id="IPR036097">
    <property type="entry name" value="HisK_dim/P_sf"/>
</dbReference>
<dbReference type="PROSITE" id="PS50110">
    <property type="entry name" value="RESPONSE_REGULATORY"/>
    <property type="match status" value="1"/>
</dbReference>
<keyword evidence="7" id="KW-0812">Transmembrane</keyword>
<dbReference type="InterPro" id="IPR003594">
    <property type="entry name" value="HATPase_dom"/>
</dbReference>
<dbReference type="InterPro" id="IPR011006">
    <property type="entry name" value="CheY-like_superfamily"/>
</dbReference>
<dbReference type="Pfam" id="PF00072">
    <property type="entry name" value="Response_reg"/>
    <property type="match status" value="1"/>
</dbReference>
<dbReference type="InterPro" id="IPR036890">
    <property type="entry name" value="HATPase_C_sf"/>
</dbReference>
<dbReference type="InterPro" id="IPR001789">
    <property type="entry name" value="Sig_transdc_resp-reg_receiver"/>
</dbReference>
<dbReference type="SUPFAM" id="SSF47384">
    <property type="entry name" value="Homodimeric domain of signal transducing histidine kinase"/>
    <property type="match status" value="1"/>
</dbReference>
<evidence type="ECO:0000313" key="11">
    <source>
        <dbReference type="Proteomes" id="UP000184608"/>
    </source>
</evidence>
<dbReference type="EC" id="2.7.13.3" evidence="2"/>
<dbReference type="Gene3D" id="1.10.287.130">
    <property type="match status" value="1"/>
</dbReference>
<dbReference type="STRING" id="1216006.VA7868_02947"/>
<dbReference type="Proteomes" id="UP000184608">
    <property type="component" value="Unassembled WGS sequence"/>
</dbReference>
<dbReference type="FunFam" id="3.30.565.10:FF:000010">
    <property type="entry name" value="Sensor histidine kinase RcsC"/>
    <property type="match status" value="1"/>
</dbReference>
<evidence type="ECO:0000256" key="6">
    <source>
        <dbReference type="PROSITE-ProRule" id="PRU00169"/>
    </source>
</evidence>
<reference evidence="10 11" key="1">
    <citation type="submission" date="2016-11" db="EMBL/GenBank/DDBJ databases">
        <authorList>
            <person name="Jaros S."/>
            <person name="Januszkiewicz K."/>
            <person name="Wedrychowicz H."/>
        </authorList>
    </citation>
    <scope>NUCLEOTIDE SEQUENCE [LARGE SCALE GENOMIC DNA]</scope>
    <source>
        <strain evidence="10 11">CECT 7868</strain>
    </source>
</reference>
<evidence type="ECO:0000256" key="3">
    <source>
        <dbReference type="ARBA" id="ARBA00022553"/>
    </source>
</evidence>
<keyword evidence="7" id="KW-0472">Membrane</keyword>
<dbReference type="PROSITE" id="PS50109">
    <property type="entry name" value="HIS_KIN"/>
    <property type="match status" value="1"/>
</dbReference>
<feature type="domain" description="Response regulatory" evidence="9">
    <location>
        <begin position="511"/>
        <end position="630"/>
    </location>
</feature>
<evidence type="ECO:0000259" key="9">
    <source>
        <dbReference type="PROSITE" id="PS50110"/>
    </source>
</evidence>
<evidence type="ECO:0000256" key="1">
    <source>
        <dbReference type="ARBA" id="ARBA00000085"/>
    </source>
</evidence>
<dbReference type="SMART" id="SM00388">
    <property type="entry name" value="HisKA"/>
    <property type="match status" value="1"/>
</dbReference>
<dbReference type="PRINTS" id="PR00344">
    <property type="entry name" value="BCTRLSENSOR"/>
</dbReference>
<dbReference type="SMART" id="SM00448">
    <property type="entry name" value="REC"/>
    <property type="match status" value="1"/>
</dbReference>
<sequence>MGQAFEVKEQQDKINNHYFRSKWKFILFGFIYVLSCISFVFYLYGQAKKSIDEEINSRLYSGALLTVAALGDHYHDHLKSKHDKTEAQDWNTIQNLTRFSRQLNLTYLYTVIERNGEAILISSSATEEELKENNYVRFFDPYPDASQALLTALREKRVIWTDYSDHWGDFRAVFVPERSADGTTYIAGAEVSMEDYYEHLYNQIIHFAGFSIFLFVDFSMFVAVYFSYIRNRYTQAQAHAEMLQKATQAAEEANLAKSRFVAVMSHELRTPLNGVIGATELLSETSLDSSQQMYLHIISSSSLSLLSMANNVLDLSKIESEQETLECHDFALEPFIQSILGLIRPQLNSPDIVLDYYLAETVPGYINADPEKLRRILINLLGNAAKFTDKGHIRLTVLQQVSELPALNLRFEVSDTGIGIAPEYRDQLFKPFHQIRNHHQNKSAGSGLGLSISLQLIQMMGGSIDLNSKVDEGTTFFFDIQCQVATQAPVEDSESQIHGTGVNSILSKSLRVLVVDDSDVNLSLAKIMLEHQGHEVEIQRGEEDMDTILQSVYQNQYDVILMDIHMGRLNGIDLTREIRQMNGIKQPYIIAYTANAYTSDIEKYRKSGMNDILIKPVLQKDIKKVLSRAKHRISG</sequence>
<dbReference type="RefSeq" id="WP_175561565.1">
    <property type="nucleotide sequence ID" value="NZ_FQXZ01000032.1"/>
</dbReference>
<dbReference type="Pfam" id="PF02518">
    <property type="entry name" value="HATPase_c"/>
    <property type="match status" value="1"/>
</dbReference>
<dbReference type="CDD" id="cd00082">
    <property type="entry name" value="HisKA"/>
    <property type="match status" value="1"/>
</dbReference>
<dbReference type="EMBL" id="FQXZ01000032">
    <property type="protein sequence ID" value="SHI25438.1"/>
    <property type="molecule type" value="Genomic_DNA"/>
</dbReference>
<proteinExistence type="predicted"/>
<keyword evidence="7" id="KW-1133">Transmembrane helix</keyword>
<evidence type="ECO:0000256" key="4">
    <source>
        <dbReference type="ARBA" id="ARBA00022801"/>
    </source>
</evidence>
<dbReference type="InterPro" id="IPR004358">
    <property type="entry name" value="Sig_transdc_His_kin-like_C"/>
</dbReference>
<keyword evidence="11" id="KW-1185">Reference proteome</keyword>
<evidence type="ECO:0000256" key="7">
    <source>
        <dbReference type="SAM" id="Phobius"/>
    </source>
</evidence>
<keyword evidence="3 6" id="KW-0597">Phosphoprotein</keyword>
<evidence type="ECO:0000313" key="10">
    <source>
        <dbReference type="EMBL" id="SHI25438.1"/>
    </source>
</evidence>
<dbReference type="SUPFAM" id="SSF55874">
    <property type="entry name" value="ATPase domain of HSP90 chaperone/DNA topoisomerase II/histidine kinase"/>
    <property type="match status" value="1"/>
</dbReference>
<dbReference type="SMART" id="SM00387">
    <property type="entry name" value="HATPase_c"/>
    <property type="match status" value="1"/>
</dbReference>
<dbReference type="GO" id="GO:0016787">
    <property type="term" value="F:hydrolase activity"/>
    <property type="evidence" value="ECO:0007669"/>
    <property type="project" value="UniProtKB-KW"/>
</dbReference>
<dbReference type="CDD" id="cd16922">
    <property type="entry name" value="HATPase_EvgS-ArcB-TorS-like"/>
    <property type="match status" value="1"/>
</dbReference>
<gene>
    <name evidence="10" type="primary">rpfC</name>
    <name evidence="10" type="ORF">VA7868_02947</name>
</gene>
<dbReference type="SUPFAM" id="SSF52172">
    <property type="entry name" value="CheY-like"/>
    <property type="match status" value="1"/>
</dbReference>
<feature type="transmembrane region" description="Helical" evidence="7">
    <location>
        <begin position="204"/>
        <end position="228"/>
    </location>
</feature>
<keyword evidence="5" id="KW-0902">Two-component regulatory system</keyword>
<keyword evidence="4" id="KW-0378">Hydrolase</keyword>
<dbReference type="Gene3D" id="3.40.50.2300">
    <property type="match status" value="1"/>
</dbReference>
<feature type="domain" description="Histidine kinase" evidence="8">
    <location>
        <begin position="263"/>
        <end position="484"/>
    </location>
</feature>
<evidence type="ECO:0000256" key="5">
    <source>
        <dbReference type="ARBA" id="ARBA00023012"/>
    </source>
</evidence>
<dbReference type="Pfam" id="PF00512">
    <property type="entry name" value="HisKA"/>
    <property type="match status" value="1"/>
</dbReference>
<keyword evidence="10" id="KW-0808">Transferase</keyword>